<dbReference type="InterPro" id="IPR017517">
    <property type="entry name" value="Maleyloyr_isom"/>
</dbReference>
<dbReference type="RefSeq" id="WP_171158342.1">
    <property type="nucleotide sequence ID" value="NZ_JABENB010000003.1"/>
</dbReference>
<gene>
    <name evidence="1" type="ORF">HJ588_18360</name>
</gene>
<dbReference type="AlphaFoldDB" id="A0A849ANZ5"/>
<proteinExistence type="predicted"/>
<keyword evidence="2" id="KW-1185">Reference proteome</keyword>
<name>A0A849ANZ5_9MICO</name>
<dbReference type="InterPro" id="IPR017519">
    <property type="entry name" value="CHP03085"/>
</dbReference>
<reference evidence="1 2" key="1">
    <citation type="submission" date="2020-05" db="EMBL/GenBank/DDBJ databases">
        <title>Flexivirga sp. ID2601S isolated from air conditioner.</title>
        <authorList>
            <person name="Kim D.H."/>
        </authorList>
    </citation>
    <scope>NUCLEOTIDE SEQUENCE [LARGE SCALE GENOMIC DNA]</scope>
    <source>
        <strain evidence="1 2">ID2601S</strain>
    </source>
</reference>
<dbReference type="EMBL" id="JABENB010000003">
    <property type="protein sequence ID" value="NNG41226.1"/>
    <property type="molecule type" value="Genomic_DNA"/>
</dbReference>
<protein>
    <submittedName>
        <fullName evidence="1">TIGR03085 family protein</fullName>
    </submittedName>
</protein>
<dbReference type="NCBIfam" id="TIGR03085">
    <property type="entry name" value="TIGR03085 family metal-binding protein"/>
    <property type="match status" value="1"/>
</dbReference>
<comment type="caution">
    <text evidence="1">The sequence shown here is derived from an EMBL/GenBank/DDBJ whole genome shotgun (WGS) entry which is preliminary data.</text>
</comment>
<evidence type="ECO:0000313" key="2">
    <source>
        <dbReference type="Proteomes" id="UP000557772"/>
    </source>
</evidence>
<dbReference type="SUPFAM" id="SSF109854">
    <property type="entry name" value="DinB/YfiT-like putative metalloenzymes"/>
    <property type="match status" value="1"/>
</dbReference>
<accession>A0A849ANZ5</accession>
<evidence type="ECO:0000313" key="1">
    <source>
        <dbReference type="EMBL" id="NNG41226.1"/>
    </source>
</evidence>
<dbReference type="InterPro" id="IPR034660">
    <property type="entry name" value="DinB/YfiT-like"/>
</dbReference>
<organism evidence="1 2">
    <name type="scientific">Flexivirga aerilata</name>
    <dbReference type="NCBI Taxonomy" id="1656889"/>
    <lineage>
        <taxon>Bacteria</taxon>
        <taxon>Bacillati</taxon>
        <taxon>Actinomycetota</taxon>
        <taxon>Actinomycetes</taxon>
        <taxon>Micrococcales</taxon>
        <taxon>Dermacoccaceae</taxon>
        <taxon>Flexivirga</taxon>
    </lineage>
</organism>
<dbReference type="Proteomes" id="UP000557772">
    <property type="component" value="Unassembled WGS sequence"/>
</dbReference>
<dbReference type="NCBIfam" id="TIGR03083">
    <property type="entry name" value="maleylpyruvate isomerase family mycothiol-dependent enzyme"/>
    <property type="match status" value="1"/>
</dbReference>
<sequence>MTDYAQSERAGLSDTFLQVGPDAPTLSGDWTTRDLAAHLVVRESRPDAAAGMFLPPLRGHLESVQSKIAALPWEQLVEKVRSGPPRLSVFGLPRVDELANLGEFFVHHEDVLRAGDRGAARRELPEGEQAALWGVLPRLGRLTLRDARVGVVAESPGLGRRSLRPPRDDHGNVVLSGAPAEILLHIYGRQAVADVQLDGADRDVASFRDATLGF</sequence>